<dbReference type="AlphaFoldDB" id="A0AAX6FXX4"/>
<evidence type="ECO:0000313" key="2">
    <source>
        <dbReference type="EMBL" id="KAJ6821073.1"/>
    </source>
</evidence>
<gene>
    <name evidence="2" type="ORF">M6B38_395095</name>
</gene>
<protein>
    <submittedName>
        <fullName evidence="2">Mannan synthase 11 isoform X1</fullName>
    </submittedName>
</protein>
<evidence type="ECO:0000256" key="1">
    <source>
        <dbReference type="SAM" id="MobiDB-lite"/>
    </source>
</evidence>
<organism evidence="2 3">
    <name type="scientific">Iris pallida</name>
    <name type="common">Sweet iris</name>
    <dbReference type="NCBI Taxonomy" id="29817"/>
    <lineage>
        <taxon>Eukaryota</taxon>
        <taxon>Viridiplantae</taxon>
        <taxon>Streptophyta</taxon>
        <taxon>Embryophyta</taxon>
        <taxon>Tracheophyta</taxon>
        <taxon>Spermatophyta</taxon>
        <taxon>Magnoliopsida</taxon>
        <taxon>Liliopsida</taxon>
        <taxon>Asparagales</taxon>
        <taxon>Iridaceae</taxon>
        <taxon>Iridoideae</taxon>
        <taxon>Irideae</taxon>
        <taxon>Iris</taxon>
    </lineage>
</organism>
<evidence type="ECO:0000313" key="3">
    <source>
        <dbReference type="Proteomes" id="UP001140949"/>
    </source>
</evidence>
<feature type="compositionally biased region" description="Basic and acidic residues" evidence="1">
    <location>
        <begin position="66"/>
        <end position="77"/>
    </location>
</feature>
<accession>A0AAX6FXX4</accession>
<sequence>MPKFSHISKFSLLHPFSSSRLLHLTAKLLLHPEPNSSIIRNGAQYLLRHLLRPDRPPPHQVLLHTGRREPLPRRRDSASGFDSKVSR</sequence>
<dbReference type="EMBL" id="JANAVB010025196">
    <property type="protein sequence ID" value="KAJ6821073.1"/>
    <property type="molecule type" value="Genomic_DNA"/>
</dbReference>
<keyword evidence="3" id="KW-1185">Reference proteome</keyword>
<reference evidence="2" key="2">
    <citation type="submission" date="2023-04" db="EMBL/GenBank/DDBJ databases">
        <authorList>
            <person name="Bruccoleri R.E."/>
            <person name="Oakeley E.J."/>
            <person name="Faust A.-M."/>
            <person name="Dessus-Babus S."/>
            <person name="Altorfer M."/>
            <person name="Burckhardt D."/>
            <person name="Oertli M."/>
            <person name="Naumann U."/>
            <person name="Petersen F."/>
            <person name="Wong J."/>
        </authorList>
    </citation>
    <scope>NUCLEOTIDE SEQUENCE</scope>
    <source>
        <strain evidence="2">GSM-AAB239-AS_SAM_17_03QT</strain>
        <tissue evidence="2">Leaf</tissue>
    </source>
</reference>
<feature type="region of interest" description="Disordered" evidence="1">
    <location>
        <begin position="55"/>
        <end position="87"/>
    </location>
</feature>
<reference evidence="2" key="1">
    <citation type="journal article" date="2023" name="GigaByte">
        <title>Genome assembly of the bearded iris, Iris pallida Lam.</title>
        <authorList>
            <person name="Bruccoleri R.E."/>
            <person name="Oakeley E.J."/>
            <person name="Faust A.M.E."/>
            <person name="Altorfer M."/>
            <person name="Dessus-Babus S."/>
            <person name="Burckhardt D."/>
            <person name="Oertli M."/>
            <person name="Naumann U."/>
            <person name="Petersen F."/>
            <person name="Wong J."/>
        </authorList>
    </citation>
    <scope>NUCLEOTIDE SEQUENCE</scope>
    <source>
        <strain evidence="2">GSM-AAB239-AS_SAM_17_03QT</strain>
    </source>
</reference>
<comment type="caution">
    <text evidence="2">The sequence shown here is derived from an EMBL/GenBank/DDBJ whole genome shotgun (WGS) entry which is preliminary data.</text>
</comment>
<proteinExistence type="predicted"/>
<name>A0AAX6FXX4_IRIPA</name>
<dbReference type="Proteomes" id="UP001140949">
    <property type="component" value="Unassembled WGS sequence"/>
</dbReference>